<dbReference type="EMBL" id="SNVW01000005">
    <property type="protein sequence ID" value="TDN44255.1"/>
    <property type="molecule type" value="Genomic_DNA"/>
</dbReference>
<accession>A0A4R6DHP7</accession>
<dbReference type="RefSeq" id="WP_133519695.1">
    <property type="nucleotide sequence ID" value="NZ_SNVW01000005.1"/>
</dbReference>
<organism evidence="5 6">
    <name type="scientific">Curtobacterium flaccumfaciens</name>
    <dbReference type="NCBI Taxonomy" id="2035"/>
    <lineage>
        <taxon>Bacteria</taxon>
        <taxon>Bacillati</taxon>
        <taxon>Actinomycetota</taxon>
        <taxon>Actinomycetes</taxon>
        <taxon>Micrococcales</taxon>
        <taxon>Microbacteriaceae</taxon>
        <taxon>Curtobacterium</taxon>
    </lineage>
</organism>
<reference evidence="5 6" key="1">
    <citation type="submission" date="2019-03" db="EMBL/GenBank/DDBJ databases">
        <title>Genomic analyses of the natural microbiome of Caenorhabditis elegans.</title>
        <authorList>
            <person name="Samuel B."/>
        </authorList>
    </citation>
    <scope>NUCLEOTIDE SEQUENCE [LARGE SCALE GENOMIC DNA]</scope>
    <source>
        <strain evidence="5 6">JUb65</strain>
    </source>
</reference>
<dbReference type="SUPFAM" id="SSF46785">
    <property type="entry name" value="Winged helix' DNA-binding domain"/>
    <property type="match status" value="1"/>
</dbReference>
<dbReference type="InterPro" id="IPR036390">
    <property type="entry name" value="WH_DNA-bd_sf"/>
</dbReference>
<protein>
    <submittedName>
        <fullName evidence="5">Putative transcriptional regulator</fullName>
    </submittedName>
</protein>
<evidence type="ECO:0000313" key="6">
    <source>
        <dbReference type="Proteomes" id="UP000295764"/>
    </source>
</evidence>
<dbReference type="OrthoDB" id="9813987at2"/>
<evidence type="ECO:0000256" key="2">
    <source>
        <dbReference type="ARBA" id="ARBA00023015"/>
    </source>
</evidence>
<comment type="caution">
    <text evidence="5">The sequence shown here is derived from an EMBL/GenBank/DDBJ whole genome shotgun (WGS) entry which is preliminary data.</text>
</comment>
<dbReference type="Proteomes" id="UP000295764">
    <property type="component" value="Unassembled WGS sequence"/>
</dbReference>
<name>A0A4R6DHP7_9MICO</name>
<dbReference type="GO" id="GO:0003677">
    <property type="term" value="F:DNA binding"/>
    <property type="evidence" value="ECO:0007669"/>
    <property type="project" value="UniProtKB-KW"/>
</dbReference>
<comment type="similarity">
    <text evidence="1">Belongs to the BlaI transcriptional regulatory family.</text>
</comment>
<gene>
    <name evidence="5" type="ORF">EDF64_10587</name>
</gene>
<keyword evidence="2" id="KW-0805">Transcription regulation</keyword>
<keyword evidence="4" id="KW-0804">Transcription</keyword>
<evidence type="ECO:0000256" key="1">
    <source>
        <dbReference type="ARBA" id="ARBA00011046"/>
    </source>
</evidence>
<keyword evidence="3" id="KW-0238">DNA-binding</keyword>
<dbReference type="AlphaFoldDB" id="A0A4R6DHP7"/>
<dbReference type="Pfam" id="PF03965">
    <property type="entry name" value="Penicillinase_R"/>
    <property type="match status" value="1"/>
</dbReference>
<sequence>MSVGPNGLAGQFGPLEFAILEALWAGGESSVGECAERLSGGQAYTTVKTVMERMTVKGLLLRRKESRAYRYSAARTRDEMNRDAAERSSRELLAGFGSVAVSSFVDAIDPSSPEFDDLVARLRAVAGRTEE</sequence>
<dbReference type="InterPro" id="IPR005650">
    <property type="entry name" value="BlaI_family"/>
</dbReference>
<evidence type="ECO:0000256" key="4">
    <source>
        <dbReference type="ARBA" id="ARBA00023163"/>
    </source>
</evidence>
<dbReference type="InterPro" id="IPR036388">
    <property type="entry name" value="WH-like_DNA-bd_sf"/>
</dbReference>
<evidence type="ECO:0000256" key="3">
    <source>
        <dbReference type="ARBA" id="ARBA00023125"/>
    </source>
</evidence>
<evidence type="ECO:0000313" key="5">
    <source>
        <dbReference type="EMBL" id="TDN44255.1"/>
    </source>
</evidence>
<dbReference type="GO" id="GO:0045892">
    <property type="term" value="P:negative regulation of DNA-templated transcription"/>
    <property type="evidence" value="ECO:0007669"/>
    <property type="project" value="InterPro"/>
</dbReference>
<dbReference type="Gene3D" id="1.10.10.10">
    <property type="entry name" value="Winged helix-like DNA-binding domain superfamily/Winged helix DNA-binding domain"/>
    <property type="match status" value="1"/>
</dbReference>
<proteinExistence type="inferred from homology"/>